<reference evidence="2 3" key="1">
    <citation type="submission" date="2019-05" db="EMBL/GenBank/DDBJ databases">
        <title>Another draft genome of Portunus trituberculatus and its Hox gene families provides insights of decapod evolution.</title>
        <authorList>
            <person name="Jeong J.-H."/>
            <person name="Song I."/>
            <person name="Kim S."/>
            <person name="Choi T."/>
            <person name="Kim D."/>
            <person name="Ryu S."/>
            <person name="Kim W."/>
        </authorList>
    </citation>
    <scope>NUCLEOTIDE SEQUENCE [LARGE SCALE GENOMIC DNA]</scope>
    <source>
        <tissue evidence="2">Muscle</tissue>
    </source>
</reference>
<organism evidence="2 3">
    <name type="scientific">Portunus trituberculatus</name>
    <name type="common">Swimming crab</name>
    <name type="synonym">Neptunus trituberculatus</name>
    <dbReference type="NCBI Taxonomy" id="210409"/>
    <lineage>
        <taxon>Eukaryota</taxon>
        <taxon>Metazoa</taxon>
        <taxon>Ecdysozoa</taxon>
        <taxon>Arthropoda</taxon>
        <taxon>Crustacea</taxon>
        <taxon>Multicrustacea</taxon>
        <taxon>Malacostraca</taxon>
        <taxon>Eumalacostraca</taxon>
        <taxon>Eucarida</taxon>
        <taxon>Decapoda</taxon>
        <taxon>Pleocyemata</taxon>
        <taxon>Brachyura</taxon>
        <taxon>Eubrachyura</taxon>
        <taxon>Portunoidea</taxon>
        <taxon>Portunidae</taxon>
        <taxon>Portuninae</taxon>
        <taxon>Portunus</taxon>
    </lineage>
</organism>
<protein>
    <submittedName>
        <fullName evidence="2">Uncharacterized protein</fullName>
    </submittedName>
</protein>
<feature type="region of interest" description="Disordered" evidence="1">
    <location>
        <begin position="48"/>
        <end position="79"/>
    </location>
</feature>
<evidence type="ECO:0000313" key="2">
    <source>
        <dbReference type="EMBL" id="MPC94359.1"/>
    </source>
</evidence>
<proteinExistence type="predicted"/>
<evidence type="ECO:0000256" key="1">
    <source>
        <dbReference type="SAM" id="MobiDB-lite"/>
    </source>
</evidence>
<dbReference type="Proteomes" id="UP000324222">
    <property type="component" value="Unassembled WGS sequence"/>
</dbReference>
<feature type="compositionally biased region" description="Basic and acidic residues" evidence="1">
    <location>
        <begin position="56"/>
        <end position="79"/>
    </location>
</feature>
<accession>A0A5B7JHG7</accession>
<gene>
    <name evidence="2" type="ORF">E2C01_089525</name>
</gene>
<keyword evidence="3" id="KW-1185">Reference proteome</keyword>
<evidence type="ECO:0000313" key="3">
    <source>
        <dbReference type="Proteomes" id="UP000324222"/>
    </source>
</evidence>
<name>A0A5B7JHG7_PORTR</name>
<comment type="caution">
    <text evidence="2">The sequence shown here is derived from an EMBL/GenBank/DDBJ whole genome shotgun (WGS) entry which is preliminary data.</text>
</comment>
<sequence length="79" mass="9139">MACRCLINASLTSRLELASHNFSYKMNTNYEKVTQSSENITARRGKTIAKKKMKTSRREKAREGGKQMELEEKAEMKHE</sequence>
<dbReference type="EMBL" id="VSRR010098186">
    <property type="protein sequence ID" value="MPC94359.1"/>
    <property type="molecule type" value="Genomic_DNA"/>
</dbReference>
<dbReference type="AlphaFoldDB" id="A0A5B7JHG7"/>